<gene>
    <name evidence="8" type="primary">rps4</name>
</gene>
<dbReference type="Pfam" id="PF01479">
    <property type="entry name" value="S4"/>
    <property type="match status" value="1"/>
</dbReference>
<dbReference type="RefSeq" id="YP_009829232.1">
    <property type="nucleotide sequence ID" value="NC_048526.1"/>
</dbReference>
<protein>
    <submittedName>
        <fullName evidence="8">Ribosomal protein S4</fullName>
    </submittedName>
</protein>
<evidence type="ECO:0000256" key="4">
    <source>
        <dbReference type="ARBA" id="ARBA00022980"/>
    </source>
</evidence>
<dbReference type="GeneID" id="55293383"/>
<keyword evidence="4 8" id="KW-0689">Ribosomal protein</keyword>
<dbReference type="Gene3D" id="3.10.290.10">
    <property type="entry name" value="RNA-binding S4 domain"/>
    <property type="match status" value="1"/>
</dbReference>
<proteinExistence type="inferred from homology"/>
<evidence type="ECO:0000256" key="6">
    <source>
        <dbReference type="PROSITE-ProRule" id="PRU00182"/>
    </source>
</evidence>
<evidence type="ECO:0000256" key="3">
    <source>
        <dbReference type="ARBA" id="ARBA00022884"/>
    </source>
</evidence>
<dbReference type="SMART" id="SM00363">
    <property type="entry name" value="S4"/>
    <property type="match status" value="1"/>
</dbReference>
<dbReference type="PANTHER" id="PTHR11831">
    <property type="entry name" value="30S 40S RIBOSOMAL PROTEIN"/>
    <property type="match status" value="1"/>
</dbReference>
<feature type="domain" description="RNA-binding S4" evidence="7">
    <location>
        <begin position="128"/>
        <end position="192"/>
    </location>
</feature>
<reference evidence="8" key="1">
    <citation type="submission" date="2020-02" db="EMBL/GenBank/DDBJ databases">
        <title>The complete mitogenome of Codium fragile and its phylogenetic analysis.</title>
        <authorList>
            <person name="Jia X."/>
            <person name="Liu T."/>
        </authorList>
    </citation>
    <scope>NUCLEOTIDE SEQUENCE</scope>
</reference>
<evidence type="ECO:0000256" key="2">
    <source>
        <dbReference type="ARBA" id="ARBA00022730"/>
    </source>
</evidence>
<dbReference type="EMBL" id="MT050449">
    <property type="protein sequence ID" value="QJC59750.1"/>
    <property type="molecule type" value="Genomic_DNA"/>
</dbReference>
<dbReference type="InterPro" id="IPR036986">
    <property type="entry name" value="S4_RNA-bd_sf"/>
</dbReference>
<geneLocation type="mitochondrion" evidence="8"/>
<sequence>MKQNKRNKPFYKQFLRLRKNIQDRPKLFKFKKQKWQTMQRYSKNQLKFYRRFQIKDQFQSSISKFASRGNSFQRKFRNNLYDRKLFSLFYGGLKRKYLKKNILKSMQTKQYVNGINDFRYKTLQTFESRLDTVLVRSKFCLSFKSAAQLILHEHVLVNGKPIRIKSYILKPNDSIEITLNAKSRQLVKKNLDQSNFWPLPPKHLAINYRTLQILFLYTEDFNLIPVFNHYLNLNSIIANIKRS</sequence>
<dbReference type="PROSITE" id="PS50889">
    <property type="entry name" value="S4"/>
    <property type="match status" value="1"/>
</dbReference>
<dbReference type="GO" id="GO:0015935">
    <property type="term" value="C:small ribosomal subunit"/>
    <property type="evidence" value="ECO:0007669"/>
    <property type="project" value="TreeGrafter"/>
</dbReference>
<keyword evidence="5" id="KW-0687">Ribonucleoprotein</keyword>
<evidence type="ECO:0000313" key="8">
    <source>
        <dbReference type="EMBL" id="QJC59750.1"/>
    </source>
</evidence>
<keyword evidence="3 6" id="KW-0694">RNA-binding</keyword>
<dbReference type="InterPro" id="IPR002942">
    <property type="entry name" value="S4_RNA-bd"/>
</dbReference>
<accession>A0A6M3QK48</accession>
<dbReference type="PANTHER" id="PTHR11831:SF4">
    <property type="entry name" value="SMALL RIBOSOMAL SUBUNIT PROTEIN US4M"/>
    <property type="match status" value="1"/>
</dbReference>
<comment type="similarity">
    <text evidence="1">Belongs to the universal ribosomal protein uS4 family.</text>
</comment>
<dbReference type="GO" id="GO:0042274">
    <property type="term" value="P:ribosomal small subunit biogenesis"/>
    <property type="evidence" value="ECO:0007669"/>
    <property type="project" value="TreeGrafter"/>
</dbReference>
<dbReference type="GO" id="GO:0019843">
    <property type="term" value="F:rRNA binding"/>
    <property type="evidence" value="ECO:0007669"/>
    <property type="project" value="UniProtKB-KW"/>
</dbReference>
<dbReference type="AlphaFoldDB" id="A0A6M3QK48"/>
<dbReference type="InterPro" id="IPR022801">
    <property type="entry name" value="Ribosomal_uS4"/>
</dbReference>
<name>A0A6M3QK48_CODFR</name>
<organism evidence="8">
    <name type="scientific">Codium fragile</name>
    <name type="common">Dead man's fingers</name>
    <name type="synonym">Green alga</name>
    <dbReference type="NCBI Taxonomy" id="3133"/>
    <lineage>
        <taxon>Eukaryota</taxon>
        <taxon>Viridiplantae</taxon>
        <taxon>Chlorophyta</taxon>
        <taxon>core chlorophytes</taxon>
        <taxon>Ulvophyceae</taxon>
        <taxon>TCBD clade</taxon>
        <taxon>Bryopsidales</taxon>
        <taxon>Bryopsidineae</taxon>
        <taxon>Codiaceae</taxon>
        <taxon>Codium</taxon>
    </lineage>
</organism>
<evidence type="ECO:0000256" key="5">
    <source>
        <dbReference type="ARBA" id="ARBA00023274"/>
    </source>
</evidence>
<keyword evidence="2" id="KW-0699">rRNA-binding</keyword>
<dbReference type="GO" id="GO:0003735">
    <property type="term" value="F:structural constituent of ribosome"/>
    <property type="evidence" value="ECO:0007669"/>
    <property type="project" value="TreeGrafter"/>
</dbReference>
<dbReference type="CDD" id="cd00165">
    <property type="entry name" value="S4"/>
    <property type="match status" value="1"/>
</dbReference>
<evidence type="ECO:0000256" key="1">
    <source>
        <dbReference type="ARBA" id="ARBA00007465"/>
    </source>
</evidence>
<evidence type="ECO:0000259" key="7">
    <source>
        <dbReference type="SMART" id="SM00363"/>
    </source>
</evidence>
<keyword evidence="8" id="KW-0496">Mitochondrion</keyword>
<dbReference type="SUPFAM" id="SSF55174">
    <property type="entry name" value="Alpha-L RNA-binding motif"/>
    <property type="match status" value="1"/>
</dbReference>